<dbReference type="InterPro" id="IPR037185">
    <property type="entry name" value="EmrE-like"/>
</dbReference>
<organism evidence="6">
    <name type="scientific">Medicago truncatula</name>
    <name type="common">Barrel medic</name>
    <name type="synonym">Medicago tribuloides</name>
    <dbReference type="NCBI Taxonomy" id="3880"/>
    <lineage>
        <taxon>Eukaryota</taxon>
        <taxon>Viridiplantae</taxon>
        <taxon>Streptophyta</taxon>
        <taxon>Embryophyta</taxon>
        <taxon>Tracheophyta</taxon>
        <taxon>Spermatophyta</taxon>
        <taxon>Magnoliopsida</taxon>
        <taxon>eudicotyledons</taxon>
        <taxon>Gunneridae</taxon>
        <taxon>Pentapetalae</taxon>
        <taxon>rosids</taxon>
        <taxon>fabids</taxon>
        <taxon>Fabales</taxon>
        <taxon>Fabaceae</taxon>
        <taxon>Papilionoideae</taxon>
        <taxon>50 kb inversion clade</taxon>
        <taxon>NPAAA clade</taxon>
        <taxon>Hologalegina</taxon>
        <taxon>IRL clade</taxon>
        <taxon>Trifolieae</taxon>
        <taxon>Medicago</taxon>
    </lineage>
</organism>
<evidence type="ECO:0000256" key="5">
    <source>
        <dbReference type="SAM" id="Phobius"/>
    </source>
</evidence>
<reference evidence="6" key="1">
    <citation type="submission" date="2012-05" db="EMBL/GenBank/DDBJ databases">
        <authorList>
            <person name="Krishnakumar V."/>
            <person name="Cheung F."/>
            <person name="Xiao Y."/>
            <person name="Chan A."/>
            <person name="Moskal W.A."/>
            <person name="Town C.D."/>
        </authorList>
    </citation>
    <scope>NUCLEOTIDE SEQUENCE</scope>
</reference>
<feature type="transmembrane region" description="Helical" evidence="5">
    <location>
        <begin position="24"/>
        <end position="42"/>
    </location>
</feature>
<evidence type="ECO:0000256" key="4">
    <source>
        <dbReference type="ARBA" id="ARBA00023136"/>
    </source>
</evidence>
<dbReference type="GO" id="GO:0022857">
    <property type="term" value="F:transmembrane transporter activity"/>
    <property type="evidence" value="ECO:0007669"/>
    <property type="project" value="InterPro"/>
</dbReference>
<dbReference type="InterPro" id="IPR030184">
    <property type="entry name" value="WAT1-related"/>
</dbReference>
<name>I3S838_MEDTR</name>
<comment type="subcellular location">
    <subcellularLocation>
        <location evidence="1">Membrane</location>
        <topology evidence="1">Multi-pass membrane protein</topology>
    </subcellularLocation>
</comment>
<dbReference type="GO" id="GO:0016020">
    <property type="term" value="C:membrane"/>
    <property type="evidence" value="ECO:0007669"/>
    <property type="project" value="InterPro"/>
</dbReference>
<evidence type="ECO:0000256" key="1">
    <source>
        <dbReference type="ARBA" id="ARBA00004141"/>
    </source>
</evidence>
<dbReference type="AlphaFoldDB" id="I3S838"/>
<keyword evidence="3 5" id="KW-1133">Transmembrane helix</keyword>
<protein>
    <recommendedName>
        <fullName evidence="7">WAT1-related protein</fullName>
    </recommendedName>
</protein>
<accession>I3S838</accession>
<keyword evidence="2 5" id="KW-0812">Transmembrane</keyword>
<dbReference type="SUPFAM" id="SSF103481">
    <property type="entry name" value="Multidrug resistance efflux transporter EmrE"/>
    <property type="match status" value="1"/>
</dbReference>
<evidence type="ECO:0008006" key="7">
    <source>
        <dbReference type="Google" id="ProtNLM"/>
    </source>
</evidence>
<evidence type="ECO:0000256" key="2">
    <source>
        <dbReference type="ARBA" id="ARBA00022692"/>
    </source>
</evidence>
<dbReference type="PANTHER" id="PTHR31218">
    <property type="entry name" value="WAT1-RELATED PROTEIN"/>
    <property type="match status" value="1"/>
</dbReference>
<evidence type="ECO:0000313" key="6">
    <source>
        <dbReference type="EMBL" id="AFK36430.1"/>
    </source>
</evidence>
<dbReference type="EMBL" id="BT136635">
    <property type="protein sequence ID" value="AFK36430.1"/>
    <property type="molecule type" value="mRNA"/>
</dbReference>
<evidence type="ECO:0000256" key="3">
    <source>
        <dbReference type="ARBA" id="ARBA00022989"/>
    </source>
</evidence>
<keyword evidence="4 5" id="KW-0472">Membrane</keyword>
<proteinExistence type="evidence at transcript level"/>
<sequence>MFTPLALVLTAIFSAIWWKETLFWGSIGGTVLLVLGLYSVLWGKNKEGVIVKEENFEDGHAKAGTKLECVIQF</sequence>